<evidence type="ECO:0000313" key="2">
    <source>
        <dbReference type="EMBL" id="KAK0161725.1"/>
    </source>
</evidence>
<dbReference type="PANTHER" id="PTHR24413">
    <property type="entry name" value="SPECKLE-TYPE POZ PROTEIN"/>
    <property type="match status" value="1"/>
</dbReference>
<dbReference type="Gene3D" id="3.30.710.10">
    <property type="entry name" value="Potassium Channel Kv1.1, Chain A"/>
    <property type="match status" value="1"/>
</dbReference>
<name>A0AA39KGL7_MICHY</name>
<dbReference type="InterPro" id="IPR000210">
    <property type="entry name" value="BTB/POZ_dom"/>
</dbReference>
<dbReference type="Pfam" id="PF00651">
    <property type="entry name" value="BTB"/>
    <property type="match status" value="1"/>
</dbReference>
<evidence type="ECO:0000259" key="1">
    <source>
        <dbReference type="PROSITE" id="PS50097"/>
    </source>
</evidence>
<dbReference type="CDD" id="cd18186">
    <property type="entry name" value="BTB_POZ_ZBTB_KLHL-like"/>
    <property type="match status" value="1"/>
</dbReference>
<dbReference type="AlphaFoldDB" id="A0AA39KGL7"/>
<sequence>MFQPDIQITHSWYLKYSYEERTVEAYSGYFQDKLLPDVKFTLFCSVLDSSKCRVIISTIPCRRPNAMVRIVLEARERKNDDVYNNGWDDCCTFIRDIHIYDPRCCWNCKGDSGHFVTCFNFKCYITWRGFNELQQSVNCDLYSHLKNFLTVPDFSDTIIVIDEKEILVHKIILAAYSPVFLTMFKSGMTESSNNRIIVTDIEIEIMEKVVEFMYTGTINPIPEYDVLLSIMKVADKYEINNLKILCEQKLSEKMTIKNVFEILEKNSLYGGPLLATNVVYFMIKNKLSIIKSKDFEDFHSRKPELLSQFFIHSIVDANNANK</sequence>
<dbReference type="Proteomes" id="UP001168972">
    <property type="component" value="Unassembled WGS sequence"/>
</dbReference>
<accession>A0AA39KGL7</accession>
<feature type="domain" description="BTB" evidence="1">
    <location>
        <begin position="155"/>
        <end position="222"/>
    </location>
</feature>
<proteinExistence type="predicted"/>
<reference evidence="2" key="2">
    <citation type="submission" date="2023-03" db="EMBL/GenBank/DDBJ databases">
        <authorList>
            <person name="Inwood S.N."/>
            <person name="Skelly J.G."/>
            <person name="Guhlin J."/>
            <person name="Harrop T.W.R."/>
            <person name="Goldson S.G."/>
            <person name="Dearden P.K."/>
        </authorList>
    </citation>
    <scope>NUCLEOTIDE SEQUENCE</scope>
    <source>
        <strain evidence="2">Lincoln</strain>
        <tissue evidence="2">Whole body</tissue>
    </source>
</reference>
<evidence type="ECO:0000313" key="3">
    <source>
        <dbReference type="Proteomes" id="UP001168972"/>
    </source>
</evidence>
<dbReference type="SUPFAM" id="SSF54695">
    <property type="entry name" value="POZ domain"/>
    <property type="match status" value="1"/>
</dbReference>
<reference evidence="2" key="1">
    <citation type="journal article" date="2023" name="bioRxiv">
        <title>Scaffold-level genome assemblies of two parasitoid biocontrol wasps reveal the parthenogenesis mechanism and an associated novel virus.</title>
        <authorList>
            <person name="Inwood S."/>
            <person name="Skelly J."/>
            <person name="Guhlin J."/>
            <person name="Harrop T."/>
            <person name="Goldson S."/>
            <person name="Dearden P."/>
        </authorList>
    </citation>
    <scope>NUCLEOTIDE SEQUENCE</scope>
    <source>
        <strain evidence="2">Lincoln</strain>
        <tissue evidence="2">Whole body</tissue>
    </source>
</reference>
<organism evidence="2 3">
    <name type="scientific">Microctonus hyperodae</name>
    <name type="common">Parasitoid wasp</name>
    <dbReference type="NCBI Taxonomy" id="165561"/>
    <lineage>
        <taxon>Eukaryota</taxon>
        <taxon>Metazoa</taxon>
        <taxon>Ecdysozoa</taxon>
        <taxon>Arthropoda</taxon>
        <taxon>Hexapoda</taxon>
        <taxon>Insecta</taxon>
        <taxon>Pterygota</taxon>
        <taxon>Neoptera</taxon>
        <taxon>Endopterygota</taxon>
        <taxon>Hymenoptera</taxon>
        <taxon>Apocrita</taxon>
        <taxon>Ichneumonoidea</taxon>
        <taxon>Braconidae</taxon>
        <taxon>Euphorinae</taxon>
        <taxon>Microctonus</taxon>
    </lineage>
</organism>
<gene>
    <name evidence="2" type="ORF">PV327_008143</name>
</gene>
<protein>
    <recommendedName>
        <fullName evidence="1">BTB domain-containing protein</fullName>
    </recommendedName>
</protein>
<dbReference type="InterPro" id="IPR011333">
    <property type="entry name" value="SKP1/BTB/POZ_sf"/>
</dbReference>
<dbReference type="PROSITE" id="PS50097">
    <property type="entry name" value="BTB"/>
    <property type="match status" value="1"/>
</dbReference>
<keyword evidence="3" id="KW-1185">Reference proteome</keyword>
<comment type="caution">
    <text evidence="2">The sequence shown here is derived from an EMBL/GenBank/DDBJ whole genome shotgun (WGS) entry which is preliminary data.</text>
</comment>
<dbReference type="EMBL" id="JAQQBR010001834">
    <property type="protein sequence ID" value="KAK0161725.1"/>
    <property type="molecule type" value="Genomic_DNA"/>
</dbReference>
<dbReference type="SMART" id="SM00225">
    <property type="entry name" value="BTB"/>
    <property type="match status" value="1"/>
</dbReference>